<keyword evidence="1" id="KW-0732">Signal</keyword>
<dbReference type="PROSITE" id="PS51257">
    <property type="entry name" value="PROKAR_LIPOPROTEIN"/>
    <property type="match status" value="1"/>
</dbReference>
<organism evidence="3 4">
    <name type="scientific">Arsenicibacter rosenii</name>
    <dbReference type="NCBI Taxonomy" id="1750698"/>
    <lineage>
        <taxon>Bacteria</taxon>
        <taxon>Pseudomonadati</taxon>
        <taxon>Bacteroidota</taxon>
        <taxon>Cytophagia</taxon>
        <taxon>Cytophagales</taxon>
        <taxon>Spirosomataceae</taxon>
        <taxon>Arsenicibacter</taxon>
    </lineage>
</organism>
<proteinExistence type="predicted"/>
<dbReference type="Proteomes" id="UP000181790">
    <property type="component" value="Unassembled WGS sequence"/>
</dbReference>
<protein>
    <recommendedName>
        <fullName evidence="2">ZU5 domain-containing protein</fullName>
    </recommendedName>
</protein>
<sequence length="437" mass="47437">MNKFSLLTLGALITAASLSCQKTTDVLNPDDPNTTPDTPAVTDVGTPSGELATATIGPAGGTILSADSTVRITIPAGALTTNQAVSVQELDKNNCPGGTGAAFRLLPHGLTFAKPATISFRYQDAETDGSAPELLRIAYQTNDRTWMATAHNSLDTTAHTIKVQTTHFSDWAMLQTAYIDPAQAAIDPSQSVDINAYADISENDKEVLLKGMDQIDSKYVDQWSIQGEGKLSKNLGTRITYTAPDRVPDVNPAIVSLRLKSGEKTITLKARIFIMPEGLIFRINKGPWIYTTSPLGLSRIQHGTGYFHMVQTGVTMQGLSATVSLNWPGNLKNRFNTSYILPWQLENSSNELQIPMITLSTNPKGQPLYTFYYEQNKALHPSPGNLTILYNGGSVGDKVYGTFYLKKAGIIEYSGGTDPMFDGVAEIEGKFRFKIAR</sequence>
<evidence type="ECO:0000313" key="4">
    <source>
        <dbReference type="Proteomes" id="UP000181790"/>
    </source>
</evidence>
<dbReference type="InterPro" id="IPR000906">
    <property type="entry name" value="ZU5_dom"/>
</dbReference>
<feature type="chain" id="PRO_5010383425" description="ZU5 domain-containing protein" evidence="1">
    <location>
        <begin position="23"/>
        <end position="437"/>
    </location>
</feature>
<name>A0A1S2VLX6_9BACT</name>
<dbReference type="AlphaFoldDB" id="A0A1S2VLX6"/>
<dbReference type="EMBL" id="MORL01000003">
    <property type="protein sequence ID" value="OIN59762.1"/>
    <property type="molecule type" value="Genomic_DNA"/>
</dbReference>
<dbReference type="OrthoDB" id="770607at2"/>
<dbReference type="Gene3D" id="2.60.220.30">
    <property type="match status" value="1"/>
</dbReference>
<comment type="caution">
    <text evidence="3">The sequence shown here is derived from an EMBL/GenBank/DDBJ whole genome shotgun (WGS) entry which is preliminary data.</text>
</comment>
<dbReference type="RefSeq" id="WP_071502563.1">
    <property type="nucleotide sequence ID" value="NZ_MORL01000003.1"/>
</dbReference>
<evidence type="ECO:0000259" key="2">
    <source>
        <dbReference type="PROSITE" id="PS51145"/>
    </source>
</evidence>
<accession>A0A1S2VLX6</accession>
<evidence type="ECO:0000256" key="1">
    <source>
        <dbReference type="SAM" id="SignalP"/>
    </source>
</evidence>
<dbReference type="PROSITE" id="PS51145">
    <property type="entry name" value="ZU5"/>
    <property type="match status" value="1"/>
</dbReference>
<reference evidence="3 4" key="1">
    <citation type="submission" date="2016-10" db="EMBL/GenBank/DDBJ databases">
        <title>Arsenicibacter rosenii gen. nov., sp. nov., an efficient arsenic-methylating bacterium isolated from an arsenic-contaminated paddy soil.</title>
        <authorList>
            <person name="Huang K."/>
        </authorList>
    </citation>
    <scope>NUCLEOTIDE SEQUENCE [LARGE SCALE GENOMIC DNA]</scope>
    <source>
        <strain evidence="3 4">SM-1</strain>
    </source>
</reference>
<feature type="signal peptide" evidence="1">
    <location>
        <begin position="1"/>
        <end position="22"/>
    </location>
</feature>
<evidence type="ECO:0000313" key="3">
    <source>
        <dbReference type="EMBL" id="OIN59762.1"/>
    </source>
</evidence>
<keyword evidence="4" id="KW-1185">Reference proteome</keyword>
<gene>
    <name evidence="3" type="ORF">BLX24_07855</name>
</gene>
<feature type="domain" description="ZU5" evidence="2">
    <location>
        <begin position="50"/>
        <end position="177"/>
    </location>
</feature>